<feature type="compositionally biased region" description="Polar residues" evidence="2">
    <location>
        <begin position="160"/>
        <end position="170"/>
    </location>
</feature>
<organism evidence="4 5">
    <name type="scientific">Tegillarca granosa</name>
    <name type="common">Malaysian cockle</name>
    <name type="synonym">Anadara granosa</name>
    <dbReference type="NCBI Taxonomy" id="220873"/>
    <lineage>
        <taxon>Eukaryota</taxon>
        <taxon>Metazoa</taxon>
        <taxon>Spiralia</taxon>
        <taxon>Lophotrochozoa</taxon>
        <taxon>Mollusca</taxon>
        <taxon>Bivalvia</taxon>
        <taxon>Autobranchia</taxon>
        <taxon>Pteriomorphia</taxon>
        <taxon>Arcoida</taxon>
        <taxon>Arcoidea</taxon>
        <taxon>Arcidae</taxon>
        <taxon>Tegillarca</taxon>
    </lineage>
</organism>
<keyword evidence="5" id="KW-1185">Reference proteome</keyword>
<feature type="coiled-coil region" evidence="1">
    <location>
        <begin position="121"/>
        <end position="148"/>
    </location>
</feature>
<gene>
    <name evidence="4" type="ORF">KUTeg_014656</name>
</gene>
<evidence type="ECO:0000256" key="1">
    <source>
        <dbReference type="SAM" id="Coils"/>
    </source>
</evidence>
<dbReference type="Pfam" id="PF10523">
    <property type="entry name" value="BEN"/>
    <property type="match status" value="1"/>
</dbReference>
<dbReference type="InterPro" id="IPR012337">
    <property type="entry name" value="RNaseH-like_sf"/>
</dbReference>
<keyword evidence="1" id="KW-0175">Coiled coil</keyword>
<evidence type="ECO:0000313" key="4">
    <source>
        <dbReference type="EMBL" id="KAJ8307791.1"/>
    </source>
</evidence>
<dbReference type="InterPro" id="IPR018379">
    <property type="entry name" value="BEN_domain"/>
</dbReference>
<evidence type="ECO:0000313" key="5">
    <source>
        <dbReference type="Proteomes" id="UP001217089"/>
    </source>
</evidence>
<name>A0ABQ9ERD7_TEGGR</name>
<feature type="domain" description="BEN" evidence="3">
    <location>
        <begin position="356"/>
        <end position="405"/>
    </location>
</feature>
<dbReference type="Gene3D" id="1.10.10.2590">
    <property type="entry name" value="BEN domain"/>
    <property type="match status" value="1"/>
</dbReference>
<proteinExistence type="predicted"/>
<dbReference type="PANTHER" id="PTHR46880">
    <property type="entry name" value="RAS-ASSOCIATING DOMAIN-CONTAINING PROTEIN"/>
    <property type="match status" value="1"/>
</dbReference>
<feature type="region of interest" description="Disordered" evidence="2">
    <location>
        <begin position="155"/>
        <end position="175"/>
    </location>
</feature>
<accession>A0ABQ9ERD7</accession>
<dbReference type="PANTHER" id="PTHR46880:SF5">
    <property type="entry name" value="DUF4371 DOMAIN-CONTAINING PROTEIN"/>
    <property type="match status" value="1"/>
</dbReference>
<feature type="coiled-coil region" evidence="1">
    <location>
        <begin position="295"/>
        <end position="329"/>
    </location>
</feature>
<comment type="caution">
    <text evidence="4">The sequence shown here is derived from an EMBL/GenBank/DDBJ whole genome shotgun (WGS) entry which is preliminary data.</text>
</comment>
<protein>
    <recommendedName>
        <fullName evidence="3">BEN domain-containing protein</fullName>
    </recommendedName>
</protein>
<feature type="region of interest" description="Disordered" evidence="2">
    <location>
        <begin position="71"/>
        <end position="98"/>
    </location>
</feature>
<dbReference type="SUPFAM" id="SSF53098">
    <property type="entry name" value="Ribonuclease H-like"/>
    <property type="match status" value="1"/>
</dbReference>
<evidence type="ECO:0000256" key="2">
    <source>
        <dbReference type="SAM" id="MobiDB-lite"/>
    </source>
</evidence>
<reference evidence="4 5" key="1">
    <citation type="submission" date="2022-12" db="EMBL/GenBank/DDBJ databases">
        <title>Chromosome-level genome of Tegillarca granosa.</title>
        <authorList>
            <person name="Kim J."/>
        </authorList>
    </citation>
    <scope>NUCLEOTIDE SEQUENCE [LARGE SCALE GENOMIC DNA]</scope>
    <source>
        <strain evidence="4">Teg-2019</strain>
        <tissue evidence="4">Adductor muscle</tissue>
    </source>
</reference>
<dbReference type="EMBL" id="JARBDR010000715">
    <property type="protein sequence ID" value="KAJ8307791.1"/>
    <property type="molecule type" value="Genomic_DNA"/>
</dbReference>
<sequence length="855" mass="97825">MSLYALIQWSDLFTSIINLSTVCSPRKEIEQYKEGEYIEAKYQGKQYRAIISEICDDRKKLQGRPLKFTFKKRKSDDGDGQSGDDNKDPKSLETSSLKPVSLGIKNSKDLAQEVLKKFLTRKEFLEEIKKLRKKIKDVRDEVVTEKTRAKHFRQCEETNESFQEQTGDAQSASSVSSVEDSVNEELFNGNSIDNLKDAISHTDKLYEAVRILMFKLFPDHYIISHSVSGKASNSKTERKMSFDARLYGVMYEDYTEDLLAHYEATVMCTVSLAQFLEIVQEVISIKNDSKSVGKRRSIEDTVRDMQNDIKKLKKRVNQLEKQDKELHTSTCIIKYNGLTIDDLKDHIKHSEFQGQAMNNLLKKMFSSEEILNNSICGKKSSKSSATGPRPAMDQEKLNVLFDVLRAAKFKVITGRKILIVYTNLKAAAVDKCIDMNKVMFFGSDGASVMTGLKNGLSARLRDDQPNCVNIHCMAHKLALCTSQAADDVSYFKHSSLRTANLSKIEEVLDDKQLKIKEIHSKRWFAFFSALEAVFHTWGSLVTYFEQVKQCEKGGTAKGIHTQLGQFEFVAVTYLLMDIMPILTKLSLSFQKENLDIALVQPLVKSTISQLEYFLQNDGHYMHELHSAMSDNKLELRNHTVSITKNKLTHVENVKKDFISGVITQIRRRFPVDDTSVIGALAILEYNQSFKTTVCSLLFKSSFNPSKPLYIHNYSRVQLILQDHKYNQSFKTTVCSLLFKSSFNPSKPLYIHNYSRVQLILQDHKYNQSFKTTRTFNHSKQLLVELVPNTKVYITQKQLSSVLCGLSSRTKLATRLLSFLILFLRAVHFTIQEMQIIAQRDFHMTSPNVHKLLTFS</sequence>
<dbReference type="Proteomes" id="UP001217089">
    <property type="component" value="Unassembled WGS sequence"/>
</dbReference>
<evidence type="ECO:0000259" key="3">
    <source>
        <dbReference type="Pfam" id="PF10523"/>
    </source>
</evidence>